<reference evidence="2 3" key="1">
    <citation type="journal article" date="2019" name="Int. J. Syst. Evol. Microbiol.">
        <title>The Global Catalogue of Microorganisms (GCM) 10K type strain sequencing project: providing services to taxonomists for standard genome sequencing and annotation.</title>
        <authorList>
            <consortium name="The Broad Institute Genomics Platform"/>
            <consortium name="The Broad Institute Genome Sequencing Center for Infectious Disease"/>
            <person name="Wu L."/>
            <person name="Ma J."/>
        </authorList>
    </citation>
    <scope>NUCLEOTIDE SEQUENCE [LARGE SCALE GENOMIC DNA]</scope>
    <source>
        <strain evidence="2 3">JCM 6486</strain>
    </source>
</reference>
<evidence type="ECO:0000256" key="1">
    <source>
        <dbReference type="SAM" id="Phobius"/>
    </source>
</evidence>
<evidence type="ECO:0000313" key="2">
    <source>
        <dbReference type="EMBL" id="GAA0861230.1"/>
    </source>
</evidence>
<name>A0ABN1LWL7_9FIRM</name>
<keyword evidence="1" id="KW-0472">Membrane</keyword>
<keyword evidence="3" id="KW-1185">Reference proteome</keyword>
<proteinExistence type="predicted"/>
<keyword evidence="1" id="KW-1133">Transmembrane helix</keyword>
<keyword evidence="1" id="KW-0812">Transmembrane</keyword>
<feature type="transmembrane region" description="Helical" evidence="1">
    <location>
        <begin position="6"/>
        <end position="30"/>
    </location>
</feature>
<evidence type="ECO:0000313" key="3">
    <source>
        <dbReference type="Proteomes" id="UP001400965"/>
    </source>
</evidence>
<accession>A0ABN1LWL7</accession>
<evidence type="ECO:0008006" key="4">
    <source>
        <dbReference type="Google" id="ProtNLM"/>
    </source>
</evidence>
<protein>
    <recommendedName>
        <fullName evidence="4">Prepilin-type N-terminal cleavage/methylation domain-containing protein</fullName>
    </recommendedName>
</protein>
<dbReference type="RefSeq" id="WP_346041163.1">
    <property type="nucleotide sequence ID" value="NZ_BAAACP010000001.1"/>
</dbReference>
<comment type="caution">
    <text evidence="2">The sequence shown here is derived from an EMBL/GenBank/DDBJ whole genome shotgun (WGS) entry which is preliminary data.</text>
</comment>
<dbReference type="EMBL" id="BAAACP010000001">
    <property type="protein sequence ID" value="GAA0861230.1"/>
    <property type="molecule type" value="Genomic_DNA"/>
</dbReference>
<organism evidence="2 3">
    <name type="scientific">Paraclostridium tenue</name>
    <dbReference type="NCBI Taxonomy" id="1737"/>
    <lineage>
        <taxon>Bacteria</taxon>
        <taxon>Bacillati</taxon>
        <taxon>Bacillota</taxon>
        <taxon>Clostridia</taxon>
        <taxon>Peptostreptococcales</taxon>
        <taxon>Peptostreptococcaceae</taxon>
        <taxon>Paraclostridium</taxon>
    </lineage>
</organism>
<dbReference type="Proteomes" id="UP001400965">
    <property type="component" value="Unassembled WGS sequence"/>
</dbReference>
<sequence length="177" mass="20452">MKTKNGYLIIEASLSICISLVITIGLYGLLFSSLKIYKKIHSSIEIQQQGIEIQKHIEKELNEGIEVVSIKTQNNQVLTSKNFDFKNVISIKYKPIDRLSSMGLDELFLNKKTQKIFIKRRNSMSGYEIGDYLDNMYISKEKDGELISIKLELSKNKQLNIIEFKLYNKYINMGESI</sequence>
<gene>
    <name evidence="2" type="ORF">GCM10008917_01760</name>
</gene>